<comment type="subcellular location">
    <subcellularLocation>
        <location evidence="1">Membrane</location>
        <topology evidence="1">Single-pass membrane protein</topology>
    </subcellularLocation>
</comment>
<dbReference type="SUPFAM" id="SSF74653">
    <property type="entry name" value="TolA/TonB C-terminal domain"/>
    <property type="match status" value="1"/>
</dbReference>
<dbReference type="EMBL" id="JACFYJ010000308">
    <property type="protein sequence ID" value="MEI6003563.1"/>
    <property type="molecule type" value="Genomic_DNA"/>
</dbReference>
<comment type="caution">
    <text evidence="6">The sequence shown here is derived from an EMBL/GenBank/DDBJ whole genome shotgun (WGS) entry which is preliminary data.</text>
</comment>
<evidence type="ECO:0000256" key="1">
    <source>
        <dbReference type="ARBA" id="ARBA00004167"/>
    </source>
</evidence>
<dbReference type="Gene3D" id="3.30.1150.10">
    <property type="match status" value="1"/>
</dbReference>
<organism evidence="6 8">
    <name type="scientific">Paraburkholderia bengalensis</name>
    <dbReference type="NCBI Taxonomy" id="2747562"/>
    <lineage>
        <taxon>Bacteria</taxon>
        <taxon>Pseudomonadati</taxon>
        <taxon>Pseudomonadota</taxon>
        <taxon>Betaproteobacteria</taxon>
        <taxon>Burkholderiales</taxon>
        <taxon>Burkholderiaceae</taxon>
        <taxon>Paraburkholderia</taxon>
    </lineage>
</organism>
<dbReference type="Pfam" id="PF13103">
    <property type="entry name" value="TonB_2"/>
    <property type="match status" value="1"/>
</dbReference>
<keyword evidence="8" id="KW-1185">Reference proteome</keyword>
<dbReference type="Proteomes" id="UP001386437">
    <property type="component" value="Unassembled WGS sequence"/>
</dbReference>
<dbReference type="InterPro" id="IPR006260">
    <property type="entry name" value="TonB/TolA_C"/>
</dbReference>
<keyword evidence="3" id="KW-1133">Transmembrane helix</keyword>
<name>A0ABU8J7P1_9BURK</name>
<evidence type="ECO:0000259" key="5">
    <source>
        <dbReference type="PROSITE" id="PS52015"/>
    </source>
</evidence>
<feature type="domain" description="TonB C-terminal" evidence="5">
    <location>
        <begin position="4"/>
        <end position="101"/>
    </location>
</feature>
<reference evidence="6 8" key="2">
    <citation type="journal article" date="2022" name="Arch. Microbiol.">
        <title>Paraburkholderia bengalensis sp. nov. isolated from roots of Oryza sativa, IR64.</title>
        <authorList>
            <person name="Nag P."/>
            <person name="Mondal N."/>
            <person name="Sarkar J."/>
            <person name="Das S."/>
        </authorList>
    </citation>
    <scope>NUCLEOTIDE SEQUENCE [LARGE SCALE GENOMIC DNA]</scope>
    <source>
        <strain evidence="6 8">IR64_4_BI</strain>
    </source>
</reference>
<protein>
    <submittedName>
        <fullName evidence="6">TonB family protein</fullName>
    </submittedName>
</protein>
<reference evidence="6" key="1">
    <citation type="submission" date="2020-07" db="EMBL/GenBank/DDBJ databases">
        <authorList>
            <person name="Nag P."/>
        </authorList>
    </citation>
    <scope>NUCLEOTIDE SEQUENCE</scope>
    <source>
        <strain evidence="6">IR64_4_BI</strain>
    </source>
</reference>
<sequence>DQYQVAVAQRIEQNNPSDVLHGNPQAMLRSVVVVSFVVDRNGHVLTSSVYRTNGDDEAENTALRSLRRSSPLPRPPAELLNANGQLELFEDWLFNDDRKFQLRELTPPQAQTLN</sequence>
<evidence type="ECO:0000256" key="3">
    <source>
        <dbReference type="ARBA" id="ARBA00022989"/>
    </source>
</evidence>
<evidence type="ECO:0000313" key="8">
    <source>
        <dbReference type="Proteomes" id="UP001386437"/>
    </source>
</evidence>
<accession>A0ABU8J7P1</accession>
<keyword evidence="4" id="KW-0472">Membrane</keyword>
<dbReference type="NCBIfam" id="TIGR01352">
    <property type="entry name" value="tonB_Cterm"/>
    <property type="match status" value="1"/>
</dbReference>
<evidence type="ECO:0000313" key="6">
    <source>
        <dbReference type="EMBL" id="MEI6003563.1"/>
    </source>
</evidence>
<gene>
    <name evidence="6" type="ORF">H3V53_42850</name>
    <name evidence="7" type="ORF">H3V53_42855</name>
</gene>
<dbReference type="PROSITE" id="PS52015">
    <property type="entry name" value="TONB_CTD"/>
    <property type="match status" value="1"/>
</dbReference>
<evidence type="ECO:0000256" key="4">
    <source>
        <dbReference type="ARBA" id="ARBA00023136"/>
    </source>
</evidence>
<proteinExistence type="predicted"/>
<feature type="non-terminal residue" evidence="6">
    <location>
        <position position="1"/>
    </location>
</feature>
<keyword evidence="2" id="KW-0812">Transmembrane</keyword>
<evidence type="ECO:0000256" key="2">
    <source>
        <dbReference type="ARBA" id="ARBA00022692"/>
    </source>
</evidence>
<evidence type="ECO:0000313" key="7">
    <source>
        <dbReference type="EMBL" id="MEI6003564.1"/>
    </source>
</evidence>
<dbReference type="EMBL" id="JACFYJ010000309">
    <property type="protein sequence ID" value="MEI6003564.1"/>
    <property type="molecule type" value="Genomic_DNA"/>
</dbReference>
<dbReference type="InterPro" id="IPR037682">
    <property type="entry name" value="TonB_C"/>
</dbReference>
<dbReference type="RefSeq" id="WP_336603070.1">
    <property type="nucleotide sequence ID" value="NZ_JACFYJ010000308.1"/>
</dbReference>